<dbReference type="Gene3D" id="1.20.120.550">
    <property type="entry name" value="Membrane associated eicosanoid/glutathione metabolism-like domain"/>
    <property type="match status" value="1"/>
</dbReference>
<dbReference type="Proteomes" id="UP001239782">
    <property type="component" value="Chromosome"/>
</dbReference>
<dbReference type="InterPro" id="IPR023352">
    <property type="entry name" value="MAPEG-like_dom_sf"/>
</dbReference>
<dbReference type="RefSeq" id="WP_309200898.1">
    <property type="nucleotide sequence ID" value="NZ_CP133548.1"/>
</dbReference>
<keyword evidence="7" id="KW-1185">Reference proteome</keyword>
<dbReference type="EMBL" id="CP133548">
    <property type="protein sequence ID" value="WMS85745.1"/>
    <property type="molecule type" value="Genomic_DNA"/>
</dbReference>
<evidence type="ECO:0000256" key="2">
    <source>
        <dbReference type="ARBA" id="ARBA00022692"/>
    </source>
</evidence>
<reference evidence="6 7" key="1">
    <citation type="submission" date="2023-08" db="EMBL/GenBank/DDBJ databases">
        <title>Pleionea litopenaei sp. nov., isolated from stomach of juvenile Litopenaeus vannamei.</title>
        <authorList>
            <person name="Rho A.M."/>
            <person name="Hwang C.Y."/>
        </authorList>
    </citation>
    <scope>NUCLEOTIDE SEQUENCE [LARGE SCALE GENOMIC DNA]</scope>
    <source>
        <strain evidence="6 7">HL-JVS1</strain>
    </source>
</reference>
<dbReference type="SUPFAM" id="SSF161084">
    <property type="entry name" value="MAPEG domain-like"/>
    <property type="match status" value="1"/>
</dbReference>
<dbReference type="Pfam" id="PF01124">
    <property type="entry name" value="MAPEG"/>
    <property type="match status" value="1"/>
</dbReference>
<name>A0AA51RQL9_9GAMM</name>
<sequence length="144" mass="17301">MTTDWLLIPVLANVLLAFVVQITMFLHRVKAIRKHKVQLREIVNRHELEQRLPEATAASNSYLNQFELPVIFYALMAFFMITQWAGWVEWFIACLFVISRMAHAYIHCTSNRLKYRFRYYVLGSFLLYGLFGCLVFRWLMHWIY</sequence>
<dbReference type="AlphaFoldDB" id="A0AA51RQL9"/>
<accession>A0AA51RQL9</accession>
<feature type="transmembrane region" description="Helical" evidence="5">
    <location>
        <begin position="119"/>
        <end position="140"/>
    </location>
</feature>
<keyword evidence="4 5" id="KW-0472">Membrane</keyword>
<comment type="subcellular location">
    <subcellularLocation>
        <location evidence="1">Membrane</location>
    </subcellularLocation>
</comment>
<feature type="transmembrane region" description="Helical" evidence="5">
    <location>
        <begin position="6"/>
        <end position="26"/>
    </location>
</feature>
<organism evidence="6 7">
    <name type="scientific">Pleionea litopenaei</name>
    <dbReference type="NCBI Taxonomy" id="3070815"/>
    <lineage>
        <taxon>Bacteria</taxon>
        <taxon>Pseudomonadati</taxon>
        <taxon>Pseudomonadota</taxon>
        <taxon>Gammaproteobacteria</taxon>
        <taxon>Oceanospirillales</taxon>
        <taxon>Pleioneaceae</taxon>
        <taxon>Pleionea</taxon>
    </lineage>
</organism>
<proteinExistence type="predicted"/>
<evidence type="ECO:0000313" key="7">
    <source>
        <dbReference type="Proteomes" id="UP001239782"/>
    </source>
</evidence>
<evidence type="ECO:0000256" key="1">
    <source>
        <dbReference type="ARBA" id="ARBA00004370"/>
    </source>
</evidence>
<keyword evidence="3 5" id="KW-1133">Transmembrane helix</keyword>
<evidence type="ECO:0000256" key="5">
    <source>
        <dbReference type="SAM" id="Phobius"/>
    </source>
</evidence>
<dbReference type="InterPro" id="IPR001129">
    <property type="entry name" value="Membr-assoc_MAPEG"/>
</dbReference>
<evidence type="ECO:0000313" key="6">
    <source>
        <dbReference type="EMBL" id="WMS85745.1"/>
    </source>
</evidence>
<dbReference type="KEGG" id="plei:Q9312_11015"/>
<evidence type="ECO:0000256" key="4">
    <source>
        <dbReference type="ARBA" id="ARBA00023136"/>
    </source>
</evidence>
<gene>
    <name evidence="6" type="ORF">Q9312_11015</name>
</gene>
<protein>
    <submittedName>
        <fullName evidence="6">MAPEG family protein</fullName>
    </submittedName>
</protein>
<dbReference type="GO" id="GO:0016020">
    <property type="term" value="C:membrane"/>
    <property type="evidence" value="ECO:0007669"/>
    <property type="project" value="UniProtKB-SubCell"/>
</dbReference>
<evidence type="ECO:0000256" key="3">
    <source>
        <dbReference type="ARBA" id="ARBA00022989"/>
    </source>
</evidence>
<keyword evidence="2 5" id="KW-0812">Transmembrane</keyword>